<sequence length="411" mass="46720">MVTKVIPFSNSDQDDVTVPSKWKIFKLQRMILLIFGCWPSDGLRRPWHMKALAAINLLTLAVCILGESLYGVYSYRNGRLNEAIESICPTAARLSGFLRMCFILNNMQKIVNVLNRISNIIQTDQHPRENSDTTRLMLLGQQFTKYMLYASVGTAVSYGIIPYIIMAYSWFQGQYPLPKLLPFKLLLPFDSQDPVLFTLSTIFLNYASIPTVTSMLGDVTLFTGICIYISGQFQAIKLELEAISATLDNNSVKSSASETRRVNLELRRICKRHEDIIDLVADTRSAFTPNILIVYIFASIMLCVVCVAVFAVEGIYKLIYIPYTMSVLTVLYFYSYSGTVISYSGDSVQTMAYDFPWYRFDRNTRHLIQMMMIRAQYGSNVDVPFFETSLASFSTIVRTASSYITLMKSFL</sequence>
<evidence type="ECO:0000256" key="9">
    <source>
        <dbReference type="SAM" id="Phobius"/>
    </source>
</evidence>
<evidence type="ECO:0000256" key="1">
    <source>
        <dbReference type="ARBA" id="ARBA00004141"/>
    </source>
</evidence>
<reference evidence="10" key="1">
    <citation type="submission" date="2020-05" db="UniProtKB">
        <authorList>
            <consortium name="EnsemblMetazoa"/>
        </authorList>
    </citation>
    <scope>IDENTIFICATION</scope>
    <source>
        <strain evidence="10">FUMOZ</strain>
    </source>
</reference>
<feature type="transmembrane region" description="Helical" evidence="9">
    <location>
        <begin position="51"/>
        <end position="73"/>
    </location>
</feature>
<comment type="subcellular location">
    <subcellularLocation>
        <location evidence="1">Membrane</location>
        <topology evidence="1">Multi-pass membrane protein</topology>
    </subcellularLocation>
</comment>
<name>A0A4Y0BFW0_ANOFN</name>
<dbReference type="AlphaFoldDB" id="A0A4Y0BFW0"/>
<evidence type="ECO:0000256" key="7">
    <source>
        <dbReference type="ARBA" id="ARBA00023170"/>
    </source>
</evidence>
<keyword evidence="8" id="KW-0807">Transducer</keyword>
<dbReference type="STRING" id="62324.A0A4Y0BFW0"/>
<evidence type="ECO:0008006" key="11">
    <source>
        <dbReference type="Google" id="ProtNLM"/>
    </source>
</evidence>
<evidence type="ECO:0000313" key="10">
    <source>
        <dbReference type="EnsemblMetazoa" id="AFUN019310-PA"/>
    </source>
</evidence>
<keyword evidence="2" id="KW-0716">Sensory transduction</keyword>
<feature type="transmembrane region" description="Helical" evidence="9">
    <location>
        <begin position="203"/>
        <end position="229"/>
    </location>
</feature>
<dbReference type="GO" id="GO:0005886">
    <property type="term" value="C:plasma membrane"/>
    <property type="evidence" value="ECO:0007669"/>
    <property type="project" value="TreeGrafter"/>
</dbReference>
<dbReference type="EnsemblMetazoa" id="AFUN019310-RA">
    <property type="protein sequence ID" value="AFUN019310-PA"/>
    <property type="gene ID" value="AFUN019310"/>
</dbReference>
<dbReference type="PANTHER" id="PTHR21137:SF26">
    <property type="entry name" value="ODORANT RECEPTOR 10A-RELATED"/>
    <property type="match status" value="1"/>
</dbReference>
<keyword evidence="6 9" id="KW-0472">Membrane</keyword>
<proteinExistence type="predicted"/>
<keyword evidence="5 9" id="KW-1133">Transmembrane helix</keyword>
<dbReference type="InterPro" id="IPR004117">
    <property type="entry name" value="7tm6_olfct_rcpt"/>
</dbReference>
<dbReference type="VEuPathDB" id="VectorBase:AFUN019310"/>
<evidence type="ECO:0000256" key="8">
    <source>
        <dbReference type="ARBA" id="ARBA00023224"/>
    </source>
</evidence>
<evidence type="ECO:0000256" key="2">
    <source>
        <dbReference type="ARBA" id="ARBA00022606"/>
    </source>
</evidence>
<evidence type="ECO:0000256" key="4">
    <source>
        <dbReference type="ARBA" id="ARBA00022725"/>
    </source>
</evidence>
<feature type="transmembrane region" description="Helical" evidence="9">
    <location>
        <begin position="146"/>
        <end position="171"/>
    </location>
</feature>
<keyword evidence="3 9" id="KW-0812">Transmembrane</keyword>
<keyword evidence="7" id="KW-0675">Receptor</keyword>
<dbReference type="Pfam" id="PF02949">
    <property type="entry name" value="7tm_6"/>
    <property type="match status" value="1"/>
</dbReference>
<dbReference type="GO" id="GO:0004984">
    <property type="term" value="F:olfactory receptor activity"/>
    <property type="evidence" value="ECO:0007669"/>
    <property type="project" value="InterPro"/>
</dbReference>
<evidence type="ECO:0000256" key="5">
    <source>
        <dbReference type="ARBA" id="ARBA00022989"/>
    </source>
</evidence>
<dbReference type="PANTHER" id="PTHR21137">
    <property type="entry name" value="ODORANT RECEPTOR"/>
    <property type="match status" value="1"/>
</dbReference>
<dbReference type="GO" id="GO:0005549">
    <property type="term" value="F:odorant binding"/>
    <property type="evidence" value="ECO:0007669"/>
    <property type="project" value="InterPro"/>
</dbReference>
<dbReference type="GO" id="GO:0007165">
    <property type="term" value="P:signal transduction"/>
    <property type="evidence" value="ECO:0007669"/>
    <property type="project" value="UniProtKB-KW"/>
</dbReference>
<evidence type="ECO:0000256" key="6">
    <source>
        <dbReference type="ARBA" id="ARBA00023136"/>
    </source>
</evidence>
<protein>
    <recommendedName>
        <fullName evidence="11">Odorant receptor</fullName>
    </recommendedName>
</protein>
<keyword evidence="4" id="KW-0552">Olfaction</keyword>
<feature type="transmembrane region" description="Helical" evidence="9">
    <location>
        <begin position="292"/>
        <end position="312"/>
    </location>
</feature>
<evidence type="ECO:0000256" key="3">
    <source>
        <dbReference type="ARBA" id="ARBA00022692"/>
    </source>
</evidence>
<feature type="transmembrane region" description="Helical" evidence="9">
    <location>
        <begin position="318"/>
        <end position="334"/>
    </location>
</feature>
<dbReference type="VEuPathDB" id="VectorBase:AFUN2_011242"/>
<organism evidence="10">
    <name type="scientific">Anopheles funestus</name>
    <name type="common">African malaria mosquito</name>
    <dbReference type="NCBI Taxonomy" id="62324"/>
    <lineage>
        <taxon>Eukaryota</taxon>
        <taxon>Metazoa</taxon>
        <taxon>Ecdysozoa</taxon>
        <taxon>Arthropoda</taxon>
        <taxon>Hexapoda</taxon>
        <taxon>Insecta</taxon>
        <taxon>Pterygota</taxon>
        <taxon>Neoptera</taxon>
        <taxon>Endopterygota</taxon>
        <taxon>Diptera</taxon>
        <taxon>Nematocera</taxon>
        <taxon>Culicoidea</taxon>
        <taxon>Culicidae</taxon>
        <taxon>Anophelinae</taxon>
        <taxon>Anopheles</taxon>
    </lineage>
</organism>
<accession>A0A4Y0BFW0</accession>